<accession>A0A9P5YRU9</accession>
<feature type="non-terminal residue" evidence="1">
    <location>
        <position position="253"/>
    </location>
</feature>
<comment type="caution">
    <text evidence="1">The sequence shown here is derived from an EMBL/GenBank/DDBJ whole genome shotgun (WGS) entry which is preliminary data.</text>
</comment>
<reference evidence="1" key="1">
    <citation type="submission" date="2020-11" db="EMBL/GenBank/DDBJ databases">
        <authorList>
            <consortium name="DOE Joint Genome Institute"/>
            <person name="Ahrendt S."/>
            <person name="Riley R."/>
            <person name="Andreopoulos W."/>
            <person name="Labutti K."/>
            <person name="Pangilinan J."/>
            <person name="Ruiz-Duenas F.J."/>
            <person name="Barrasa J.M."/>
            <person name="Sanchez-Garcia M."/>
            <person name="Camarero S."/>
            <person name="Miyauchi S."/>
            <person name="Serrano A."/>
            <person name="Linde D."/>
            <person name="Babiker R."/>
            <person name="Drula E."/>
            <person name="Ayuso-Fernandez I."/>
            <person name="Pacheco R."/>
            <person name="Padilla G."/>
            <person name="Ferreira P."/>
            <person name="Barriuso J."/>
            <person name="Kellner H."/>
            <person name="Castanera R."/>
            <person name="Alfaro M."/>
            <person name="Ramirez L."/>
            <person name="Pisabarro A.G."/>
            <person name="Kuo A."/>
            <person name="Tritt A."/>
            <person name="Lipzen A."/>
            <person name="He G."/>
            <person name="Yan M."/>
            <person name="Ng V."/>
            <person name="Cullen D."/>
            <person name="Martin F."/>
            <person name="Rosso M.-N."/>
            <person name="Henrissat B."/>
            <person name="Hibbett D."/>
            <person name="Martinez A.T."/>
            <person name="Grigoriev I.V."/>
        </authorList>
    </citation>
    <scope>NUCLEOTIDE SEQUENCE</scope>
    <source>
        <strain evidence="1">CIRM-BRFM 674</strain>
    </source>
</reference>
<dbReference type="EMBL" id="MU155496">
    <property type="protein sequence ID" value="KAF9472801.1"/>
    <property type="molecule type" value="Genomic_DNA"/>
</dbReference>
<proteinExistence type="predicted"/>
<evidence type="ECO:0000313" key="2">
    <source>
        <dbReference type="Proteomes" id="UP000807469"/>
    </source>
</evidence>
<protein>
    <submittedName>
        <fullName evidence="1">Uncharacterized protein</fullName>
    </submittedName>
</protein>
<organism evidence="1 2">
    <name type="scientific">Pholiota conissans</name>
    <dbReference type="NCBI Taxonomy" id="109636"/>
    <lineage>
        <taxon>Eukaryota</taxon>
        <taxon>Fungi</taxon>
        <taxon>Dikarya</taxon>
        <taxon>Basidiomycota</taxon>
        <taxon>Agaricomycotina</taxon>
        <taxon>Agaricomycetes</taxon>
        <taxon>Agaricomycetidae</taxon>
        <taxon>Agaricales</taxon>
        <taxon>Agaricineae</taxon>
        <taxon>Strophariaceae</taxon>
        <taxon>Pholiota</taxon>
    </lineage>
</organism>
<evidence type="ECO:0000313" key="1">
    <source>
        <dbReference type="EMBL" id="KAF9472801.1"/>
    </source>
</evidence>
<dbReference type="OrthoDB" id="3050469at2759"/>
<name>A0A9P5YRU9_9AGAR</name>
<keyword evidence="2" id="KW-1185">Reference proteome</keyword>
<dbReference type="AlphaFoldDB" id="A0A9P5YRU9"/>
<dbReference type="Proteomes" id="UP000807469">
    <property type="component" value="Unassembled WGS sequence"/>
</dbReference>
<sequence length="253" mass="27934">ESASGLATMVGIAALANPRRAADSPKSIILDVEIYIGADHCQSLIGALRFFNKDDMDFTEEPSLYLIYTTFACLEDGIDVQPVLNTWKYKFFGDLQWVIPLAPPVDDSDDGSEPASFVIDPRHRVYIHVSGKATDCQKDAGTFNLDVEQYIFVLKDAKNHATKSESIKPFTPISCIFPDSPRFRNRKPVPYDNHFVSISGFLTDVVFTPKNGLPAVEDTGSIDHFTVTVEHIAFLGQVNSKSNSSSIIPNTLD</sequence>
<gene>
    <name evidence="1" type="ORF">BDN70DRAFT_775918</name>
</gene>
<feature type="non-terminal residue" evidence="1">
    <location>
        <position position="1"/>
    </location>
</feature>